<gene>
    <name evidence="1" type="ORF">JTE90_012728</name>
</gene>
<dbReference type="EMBL" id="JAFNEN010000003">
    <property type="protein sequence ID" value="KAG8201662.1"/>
    <property type="molecule type" value="Genomic_DNA"/>
</dbReference>
<name>A0AAV6W150_9ARAC</name>
<keyword evidence="2" id="KW-1185">Reference proteome</keyword>
<comment type="caution">
    <text evidence="1">The sequence shown here is derived from an EMBL/GenBank/DDBJ whole genome shotgun (WGS) entry which is preliminary data.</text>
</comment>
<evidence type="ECO:0000313" key="2">
    <source>
        <dbReference type="Proteomes" id="UP000827092"/>
    </source>
</evidence>
<evidence type="ECO:0000313" key="1">
    <source>
        <dbReference type="EMBL" id="KAG8201662.1"/>
    </source>
</evidence>
<sequence>MPKFPLSKANFSSDKSGQNYLPCRIDTGLRSRKHTHVVRPEESVFNKVRPESGTRVLESDGTERDAIPHETLKKLLKNFADLEIFR</sequence>
<organism evidence="1 2">
    <name type="scientific">Oedothorax gibbosus</name>
    <dbReference type="NCBI Taxonomy" id="931172"/>
    <lineage>
        <taxon>Eukaryota</taxon>
        <taxon>Metazoa</taxon>
        <taxon>Ecdysozoa</taxon>
        <taxon>Arthropoda</taxon>
        <taxon>Chelicerata</taxon>
        <taxon>Arachnida</taxon>
        <taxon>Araneae</taxon>
        <taxon>Araneomorphae</taxon>
        <taxon>Entelegynae</taxon>
        <taxon>Araneoidea</taxon>
        <taxon>Linyphiidae</taxon>
        <taxon>Erigoninae</taxon>
        <taxon>Oedothorax</taxon>
    </lineage>
</organism>
<dbReference type="Proteomes" id="UP000827092">
    <property type="component" value="Unassembled WGS sequence"/>
</dbReference>
<protein>
    <submittedName>
        <fullName evidence="1">Uncharacterized protein</fullName>
    </submittedName>
</protein>
<accession>A0AAV6W150</accession>
<proteinExistence type="predicted"/>
<dbReference type="AlphaFoldDB" id="A0AAV6W150"/>
<reference evidence="1 2" key="1">
    <citation type="journal article" date="2022" name="Nat. Ecol. Evol.">
        <title>A masculinizing supergene underlies an exaggerated male reproductive morph in a spider.</title>
        <authorList>
            <person name="Hendrickx F."/>
            <person name="De Corte Z."/>
            <person name="Sonet G."/>
            <person name="Van Belleghem S.M."/>
            <person name="Kostlbacher S."/>
            <person name="Vangestel C."/>
        </authorList>
    </citation>
    <scope>NUCLEOTIDE SEQUENCE [LARGE SCALE GENOMIC DNA]</scope>
    <source>
        <strain evidence="1">W744_W776</strain>
    </source>
</reference>